<dbReference type="SUPFAM" id="SSF47973">
    <property type="entry name" value="Ribosomal protein S7"/>
    <property type="match status" value="1"/>
</dbReference>
<evidence type="ECO:0000256" key="5">
    <source>
        <dbReference type="ARBA" id="ARBA00023274"/>
    </source>
</evidence>
<dbReference type="InterPro" id="IPR005717">
    <property type="entry name" value="Ribosomal_uS7_bac/org-type"/>
</dbReference>
<dbReference type="CDD" id="cd14869">
    <property type="entry name" value="uS7_Bacteria"/>
    <property type="match status" value="1"/>
</dbReference>
<evidence type="ECO:0000256" key="2">
    <source>
        <dbReference type="ARBA" id="ARBA00022730"/>
    </source>
</evidence>
<dbReference type="GO" id="GO:0000049">
    <property type="term" value="F:tRNA binding"/>
    <property type="evidence" value="ECO:0007669"/>
    <property type="project" value="UniProtKB-UniRule"/>
</dbReference>
<protein>
    <recommendedName>
        <fullName evidence="6">Small ribosomal subunit protein uS7</fullName>
    </recommendedName>
</protein>
<dbReference type="InterPro" id="IPR023798">
    <property type="entry name" value="Ribosomal_uS7_dom"/>
</dbReference>
<comment type="caution">
    <text evidence="8">The sequence shown here is derived from an EMBL/GenBank/DDBJ whole genome shotgun (WGS) entry which is preliminary data.</text>
</comment>
<keyword evidence="3 6" id="KW-0694">RNA-binding</keyword>
<dbReference type="PANTHER" id="PTHR11205">
    <property type="entry name" value="RIBOSOMAL PROTEIN S7"/>
    <property type="match status" value="1"/>
</dbReference>
<dbReference type="NCBIfam" id="TIGR01029">
    <property type="entry name" value="rpsG_bact"/>
    <property type="match status" value="1"/>
</dbReference>
<dbReference type="PIRSF" id="PIRSF002122">
    <property type="entry name" value="RPS7p_RPS7a_RPS5e_RPS7o"/>
    <property type="match status" value="1"/>
</dbReference>
<keyword evidence="5 6" id="KW-0687">Ribonucleoprotein</keyword>
<dbReference type="Proteomes" id="UP000228495">
    <property type="component" value="Unassembled WGS sequence"/>
</dbReference>
<sequence>MRGKQARKRIIVPDPVYGSPRVTRFINYIMLDGKKDKARKIVYTAIETASKKVEADPVEVFDKAINSVKPDVEVRSRRVGGATFQIPLPVPKGRSEALAMRWIIDAARSRSGKPMHERLAEELANAFAGEGSAVKKREDTHKMADANRAFAHFKW</sequence>
<comment type="subunit">
    <text evidence="6">Part of the 30S ribosomal subunit. Contacts proteins S9 and S11.</text>
</comment>
<dbReference type="FunFam" id="1.10.455.10:FF:000001">
    <property type="entry name" value="30S ribosomal protein S7"/>
    <property type="match status" value="1"/>
</dbReference>
<evidence type="ECO:0000256" key="6">
    <source>
        <dbReference type="HAMAP-Rule" id="MF_00480"/>
    </source>
</evidence>
<dbReference type="GO" id="GO:0006412">
    <property type="term" value="P:translation"/>
    <property type="evidence" value="ECO:0007669"/>
    <property type="project" value="UniProtKB-UniRule"/>
</dbReference>
<proteinExistence type="inferred from homology"/>
<evidence type="ECO:0000256" key="4">
    <source>
        <dbReference type="ARBA" id="ARBA00022980"/>
    </source>
</evidence>
<evidence type="ECO:0000256" key="1">
    <source>
        <dbReference type="ARBA" id="ARBA00007151"/>
    </source>
</evidence>
<dbReference type="GO" id="GO:0015935">
    <property type="term" value="C:small ribosomal subunit"/>
    <property type="evidence" value="ECO:0007669"/>
    <property type="project" value="InterPro"/>
</dbReference>
<name>A0A2H0BGU6_UNCKA</name>
<reference evidence="8 9" key="1">
    <citation type="submission" date="2017-09" db="EMBL/GenBank/DDBJ databases">
        <title>Depth-based differentiation of microbial function through sediment-hosted aquifers and enrichment of novel symbionts in the deep terrestrial subsurface.</title>
        <authorList>
            <person name="Probst A.J."/>
            <person name="Ladd B."/>
            <person name="Jarett J.K."/>
            <person name="Geller-Mcgrath D.E."/>
            <person name="Sieber C.M."/>
            <person name="Emerson J.B."/>
            <person name="Anantharaman K."/>
            <person name="Thomas B.C."/>
            <person name="Malmstrom R."/>
            <person name="Stieglmeier M."/>
            <person name="Klingl A."/>
            <person name="Woyke T."/>
            <person name="Ryan C.M."/>
            <person name="Banfield J.F."/>
        </authorList>
    </citation>
    <scope>NUCLEOTIDE SEQUENCE [LARGE SCALE GENOMIC DNA]</scope>
    <source>
        <strain evidence="8">CG22_combo_CG10-13_8_21_14_all_39_12</strain>
    </source>
</reference>
<evidence type="ECO:0000313" key="8">
    <source>
        <dbReference type="EMBL" id="PIP56897.1"/>
    </source>
</evidence>
<accession>A0A2H0BGU6</accession>
<comment type="similarity">
    <text evidence="1 6">Belongs to the universal ribosomal protein uS7 family.</text>
</comment>
<dbReference type="GO" id="GO:0003735">
    <property type="term" value="F:structural constituent of ribosome"/>
    <property type="evidence" value="ECO:0007669"/>
    <property type="project" value="InterPro"/>
</dbReference>
<dbReference type="Pfam" id="PF00177">
    <property type="entry name" value="Ribosomal_S7"/>
    <property type="match status" value="1"/>
</dbReference>
<keyword evidence="4 6" id="KW-0689">Ribosomal protein</keyword>
<dbReference type="AlphaFoldDB" id="A0A2H0BGU6"/>
<dbReference type="GO" id="GO:0019843">
    <property type="term" value="F:rRNA binding"/>
    <property type="evidence" value="ECO:0007669"/>
    <property type="project" value="UniProtKB-UniRule"/>
</dbReference>
<evidence type="ECO:0000313" key="9">
    <source>
        <dbReference type="Proteomes" id="UP000228495"/>
    </source>
</evidence>
<dbReference type="InterPro" id="IPR036823">
    <property type="entry name" value="Ribosomal_uS7_dom_sf"/>
</dbReference>
<keyword evidence="6" id="KW-0820">tRNA-binding</keyword>
<dbReference type="InterPro" id="IPR000235">
    <property type="entry name" value="Ribosomal_uS7"/>
</dbReference>
<comment type="function">
    <text evidence="6">One of the primary rRNA binding proteins, it binds directly to 16S rRNA where it nucleates assembly of the head domain of the 30S subunit. Is located at the subunit interface close to the decoding center, probably blocks exit of the E-site tRNA.</text>
</comment>
<dbReference type="HAMAP" id="MF_00480_B">
    <property type="entry name" value="Ribosomal_uS7_B"/>
    <property type="match status" value="1"/>
</dbReference>
<dbReference type="Gene3D" id="1.10.455.10">
    <property type="entry name" value="Ribosomal protein S7 domain"/>
    <property type="match status" value="1"/>
</dbReference>
<evidence type="ECO:0000256" key="3">
    <source>
        <dbReference type="ARBA" id="ARBA00022884"/>
    </source>
</evidence>
<dbReference type="EMBL" id="PCSU01000005">
    <property type="protein sequence ID" value="PIP56897.1"/>
    <property type="molecule type" value="Genomic_DNA"/>
</dbReference>
<organism evidence="8 9">
    <name type="scientific">candidate division WWE3 bacterium CG22_combo_CG10-13_8_21_14_all_39_12</name>
    <dbReference type="NCBI Taxonomy" id="1975094"/>
    <lineage>
        <taxon>Bacteria</taxon>
        <taxon>Katanobacteria</taxon>
    </lineage>
</organism>
<keyword evidence="2 6" id="KW-0699">rRNA-binding</keyword>
<feature type="domain" description="Small ribosomal subunit protein uS7" evidence="7">
    <location>
        <begin position="2"/>
        <end position="148"/>
    </location>
</feature>
<evidence type="ECO:0000259" key="7">
    <source>
        <dbReference type="Pfam" id="PF00177"/>
    </source>
</evidence>
<gene>
    <name evidence="6" type="primary">rpsG</name>
    <name evidence="8" type="ORF">COX05_00445</name>
</gene>